<proteinExistence type="predicted"/>
<reference evidence="1 2" key="1">
    <citation type="journal article" date="2023" name="G3 (Bethesda)">
        <title>A haplotype-resolved chromosome-scale genome for Quercus rubra L. provides insights into the genetics of adaptive traits for red oak species.</title>
        <authorList>
            <person name="Kapoor B."/>
            <person name="Jenkins J."/>
            <person name="Schmutz J."/>
            <person name="Zhebentyayeva T."/>
            <person name="Kuelheim C."/>
            <person name="Coggeshall M."/>
            <person name="Heim C."/>
            <person name="Lasky J.R."/>
            <person name="Leites L."/>
            <person name="Islam-Faridi N."/>
            <person name="Romero-Severson J."/>
            <person name="DeLeo V.L."/>
            <person name="Lucas S.M."/>
            <person name="Lazic D."/>
            <person name="Gailing O."/>
            <person name="Carlson J."/>
            <person name="Staton M."/>
        </authorList>
    </citation>
    <scope>NUCLEOTIDE SEQUENCE [LARGE SCALE GENOMIC DNA]</scope>
    <source>
        <strain evidence="1">Pseudo-F2</strain>
    </source>
</reference>
<evidence type="ECO:0000313" key="2">
    <source>
        <dbReference type="Proteomes" id="UP001324115"/>
    </source>
</evidence>
<dbReference type="AlphaFoldDB" id="A0AAN7J585"/>
<sequence length="40" mass="4781">MKQQFCPKEQFSLVQELQGSQIERILVVTVRQIRHLLEVQ</sequence>
<dbReference type="Proteomes" id="UP001324115">
    <property type="component" value="Unassembled WGS sequence"/>
</dbReference>
<gene>
    <name evidence="1" type="ORF">RGQ29_016048</name>
</gene>
<comment type="caution">
    <text evidence="1">The sequence shown here is derived from an EMBL/GenBank/DDBJ whole genome shotgun (WGS) entry which is preliminary data.</text>
</comment>
<accession>A0AAN7J585</accession>
<evidence type="ECO:0000313" key="1">
    <source>
        <dbReference type="EMBL" id="KAK4598842.1"/>
    </source>
</evidence>
<dbReference type="EMBL" id="JAXUIC010000003">
    <property type="protein sequence ID" value="KAK4598842.1"/>
    <property type="molecule type" value="Genomic_DNA"/>
</dbReference>
<keyword evidence="2" id="KW-1185">Reference proteome</keyword>
<protein>
    <submittedName>
        <fullName evidence="1">Uncharacterized protein</fullName>
    </submittedName>
</protein>
<name>A0AAN7J585_QUERU</name>
<organism evidence="1 2">
    <name type="scientific">Quercus rubra</name>
    <name type="common">Northern red oak</name>
    <name type="synonym">Quercus borealis</name>
    <dbReference type="NCBI Taxonomy" id="3512"/>
    <lineage>
        <taxon>Eukaryota</taxon>
        <taxon>Viridiplantae</taxon>
        <taxon>Streptophyta</taxon>
        <taxon>Embryophyta</taxon>
        <taxon>Tracheophyta</taxon>
        <taxon>Spermatophyta</taxon>
        <taxon>Magnoliopsida</taxon>
        <taxon>eudicotyledons</taxon>
        <taxon>Gunneridae</taxon>
        <taxon>Pentapetalae</taxon>
        <taxon>rosids</taxon>
        <taxon>fabids</taxon>
        <taxon>Fagales</taxon>
        <taxon>Fagaceae</taxon>
        <taxon>Quercus</taxon>
    </lineage>
</organism>